<organism evidence="1 2">
    <name type="scientific">Paenibacillus amylolyticus</name>
    <dbReference type="NCBI Taxonomy" id="1451"/>
    <lineage>
        <taxon>Bacteria</taxon>
        <taxon>Bacillati</taxon>
        <taxon>Bacillota</taxon>
        <taxon>Bacilli</taxon>
        <taxon>Bacillales</taxon>
        <taxon>Paenibacillaceae</taxon>
        <taxon>Paenibacillus</taxon>
    </lineage>
</organism>
<name>A0A5M9WY26_PAEAM</name>
<sequence>MEELTFHEWFQIQSALESRIRQYENVAKNIDKDNEPGYYEYLISSLEQTRSALEKISNI</sequence>
<gene>
    <name evidence="1" type="ORF">EC604_22420</name>
</gene>
<evidence type="ECO:0000313" key="1">
    <source>
        <dbReference type="EMBL" id="KAA8786587.1"/>
    </source>
</evidence>
<evidence type="ECO:0000313" key="2">
    <source>
        <dbReference type="Proteomes" id="UP000323664"/>
    </source>
</evidence>
<dbReference type="Proteomes" id="UP000323664">
    <property type="component" value="Unassembled WGS sequence"/>
</dbReference>
<dbReference type="EMBL" id="RIAS01000015">
    <property type="protein sequence ID" value="KAA8786587.1"/>
    <property type="molecule type" value="Genomic_DNA"/>
</dbReference>
<protein>
    <submittedName>
        <fullName evidence="1">Uncharacterized protein</fullName>
    </submittedName>
</protein>
<dbReference type="RefSeq" id="WP_123066291.1">
    <property type="nucleotide sequence ID" value="NZ_RIAS01000015.1"/>
</dbReference>
<dbReference type="AlphaFoldDB" id="A0A5M9WY26"/>
<accession>A0A5M9WY26</accession>
<comment type="caution">
    <text evidence="1">The sequence shown here is derived from an EMBL/GenBank/DDBJ whole genome shotgun (WGS) entry which is preliminary data.</text>
</comment>
<proteinExistence type="predicted"/>
<reference evidence="1 2" key="1">
    <citation type="journal article" date="2019" name="J. Ind. Microbiol. Biotechnol.">
        <title>Paenibacillus amylolyticus 27C64 has a diverse set of carbohydrate-active enzymes and complete pectin deconstruction system.</title>
        <authorList>
            <person name="Keggi C."/>
            <person name="Doran-Peterson J."/>
        </authorList>
    </citation>
    <scope>NUCLEOTIDE SEQUENCE [LARGE SCALE GENOMIC DNA]</scope>
    <source>
        <strain evidence="1 2">27C64</strain>
    </source>
</reference>